<dbReference type="GO" id="GO:0005643">
    <property type="term" value="C:nuclear pore"/>
    <property type="evidence" value="ECO:0007669"/>
    <property type="project" value="TreeGrafter"/>
</dbReference>
<comment type="similarity">
    <text evidence="9">Belongs to the exportin family.</text>
</comment>
<dbReference type="GO" id="GO:0000049">
    <property type="term" value="F:tRNA binding"/>
    <property type="evidence" value="ECO:0007669"/>
    <property type="project" value="UniProtKB-UniRule"/>
</dbReference>
<protein>
    <recommendedName>
        <fullName evidence="2 9">Exportin-T</fullName>
    </recommendedName>
    <alternativeName>
        <fullName evidence="7 9">Exportin(tRNA)</fullName>
    </alternativeName>
    <alternativeName>
        <fullName evidence="8 9">tRNA exportin</fullName>
    </alternativeName>
</protein>
<evidence type="ECO:0000256" key="1">
    <source>
        <dbReference type="ARBA" id="ARBA00004496"/>
    </source>
</evidence>
<proteinExistence type="inferred from homology"/>
<dbReference type="PANTHER" id="PTHR15952:SF11">
    <property type="entry name" value="EXPORTIN-T"/>
    <property type="match status" value="1"/>
</dbReference>
<dbReference type="InterPro" id="IPR040017">
    <property type="entry name" value="XPOT"/>
</dbReference>
<evidence type="ECO:0000256" key="8">
    <source>
        <dbReference type="ARBA" id="ARBA00032199"/>
    </source>
</evidence>
<keyword evidence="4 9" id="KW-0820">tRNA-binding</keyword>
<evidence type="ECO:0000259" key="10">
    <source>
        <dbReference type="Pfam" id="PF08389"/>
    </source>
</evidence>
<keyword evidence="5 9" id="KW-0694">RNA-binding</keyword>
<evidence type="ECO:0000256" key="4">
    <source>
        <dbReference type="ARBA" id="ARBA00022555"/>
    </source>
</evidence>
<dbReference type="InterPro" id="IPR013598">
    <property type="entry name" value="Exportin-1/Importin-b-like"/>
</dbReference>
<evidence type="ECO:0000256" key="3">
    <source>
        <dbReference type="ARBA" id="ARBA00022490"/>
    </source>
</evidence>
<evidence type="ECO:0000256" key="2">
    <source>
        <dbReference type="ARBA" id="ARBA00018928"/>
    </source>
</evidence>
<evidence type="ECO:0000256" key="6">
    <source>
        <dbReference type="ARBA" id="ARBA00023242"/>
    </source>
</evidence>
<comment type="subcellular location">
    <subcellularLocation>
        <location evidence="1 9">Cytoplasm</location>
    </subcellularLocation>
    <subcellularLocation>
        <location evidence="9">Nucleus</location>
    </subcellularLocation>
    <text evidence="9">Shuttles between the nucleus and the cytoplasm.</text>
</comment>
<reference evidence="12" key="1">
    <citation type="submission" date="2010-08" db="EMBL/GenBank/DDBJ databases">
        <authorList>
            <consortium name="Caenorhabditis japonica Sequencing Consortium"/>
            <person name="Wilson R.K."/>
        </authorList>
    </citation>
    <scope>NUCLEOTIDE SEQUENCE [LARGE SCALE GENOMIC DNA]</scope>
    <source>
        <strain evidence="12">DF5081</strain>
    </source>
</reference>
<feature type="domain" description="Exportin-1/Importin-beta-like" evidence="10">
    <location>
        <begin position="2"/>
        <end position="61"/>
    </location>
</feature>
<dbReference type="Proteomes" id="UP000005237">
    <property type="component" value="Unassembled WGS sequence"/>
</dbReference>
<comment type="function">
    <text evidence="9">tRNA nucleus export receptor which facilitates tRNA translocation across the nuclear pore complex.</text>
</comment>
<dbReference type="EnsemblMetazoa" id="CJA03423a.1">
    <property type="protein sequence ID" value="CJA03423a.1"/>
    <property type="gene ID" value="WBGene00122627"/>
</dbReference>
<keyword evidence="12" id="KW-1185">Reference proteome</keyword>
<dbReference type="AlphaFoldDB" id="A0A8R1HKR1"/>
<dbReference type="SUPFAM" id="SSF48371">
    <property type="entry name" value="ARM repeat"/>
    <property type="match status" value="1"/>
</dbReference>
<keyword evidence="6 9" id="KW-0539">Nucleus</keyword>
<keyword evidence="3 9" id="KW-0963">Cytoplasm</keyword>
<dbReference type="Gene3D" id="1.25.10.10">
    <property type="entry name" value="Leucine-rich Repeat Variant"/>
    <property type="match status" value="1"/>
</dbReference>
<dbReference type="PANTHER" id="PTHR15952">
    <property type="entry name" value="EXPORTIN-T/LOS1"/>
    <property type="match status" value="1"/>
</dbReference>
<evidence type="ECO:0000256" key="9">
    <source>
        <dbReference type="RuleBase" id="RU366037"/>
    </source>
</evidence>
<dbReference type="GO" id="GO:0031267">
    <property type="term" value="F:small GTPase binding"/>
    <property type="evidence" value="ECO:0007669"/>
    <property type="project" value="InterPro"/>
</dbReference>
<accession>A0A8R1HKR1</accession>
<dbReference type="GO" id="GO:0005737">
    <property type="term" value="C:cytoplasm"/>
    <property type="evidence" value="ECO:0007669"/>
    <property type="project" value="UniProtKB-SubCell"/>
</dbReference>
<evidence type="ECO:0000256" key="7">
    <source>
        <dbReference type="ARBA" id="ARBA00029784"/>
    </source>
</evidence>
<organism evidence="11 12">
    <name type="scientific">Caenorhabditis japonica</name>
    <dbReference type="NCBI Taxonomy" id="281687"/>
    <lineage>
        <taxon>Eukaryota</taxon>
        <taxon>Metazoa</taxon>
        <taxon>Ecdysozoa</taxon>
        <taxon>Nematoda</taxon>
        <taxon>Chromadorea</taxon>
        <taxon>Rhabditida</taxon>
        <taxon>Rhabditina</taxon>
        <taxon>Rhabditomorpha</taxon>
        <taxon>Rhabditoidea</taxon>
        <taxon>Rhabditidae</taxon>
        <taxon>Peloderinae</taxon>
        <taxon>Caenorhabditis</taxon>
    </lineage>
</organism>
<dbReference type="GO" id="GO:0016363">
    <property type="term" value="C:nuclear matrix"/>
    <property type="evidence" value="ECO:0007669"/>
    <property type="project" value="TreeGrafter"/>
</dbReference>
<dbReference type="InterPro" id="IPR011989">
    <property type="entry name" value="ARM-like"/>
</dbReference>
<reference evidence="11" key="2">
    <citation type="submission" date="2022-06" db="UniProtKB">
        <authorList>
            <consortium name="EnsemblMetazoa"/>
        </authorList>
    </citation>
    <scope>IDENTIFICATION</scope>
    <source>
        <strain evidence="11">DF5081</strain>
    </source>
</reference>
<evidence type="ECO:0000256" key="5">
    <source>
        <dbReference type="ARBA" id="ARBA00022884"/>
    </source>
</evidence>
<dbReference type="GO" id="GO:0071528">
    <property type="term" value="P:tRNA re-export from nucleus"/>
    <property type="evidence" value="ECO:0007669"/>
    <property type="project" value="UniProtKB-UniRule"/>
</dbReference>
<name>A0A8R1HKR1_CAEJA</name>
<dbReference type="InterPro" id="IPR016024">
    <property type="entry name" value="ARM-type_fold"/>
</dbReference>
<evidence type="ECO:0000313" key="12">
    <source>
        <dbReference type="Proteomes" id="UP000005237"/>
    </source>
</evidence>
<keyword evidence="9" id="KW-0813">Transport</keyword>
<dbReference type="Pfam" id="PF08389">
    <property type="entry name" value="Xpo1"/>
    <property type="match status" value="1"/>
</dbReference>
<sequence length="176" mass="19690">MAHIFSLVFAADFPDRWSSFFNDLFFTGNLNDRRVAFFYLKVLLAIDAEVVNRDIQRSKNNALPDDNIIQILVLENIASYVDWIELDLVANDYIMSHIISKFQNSATSESATSAVCALLEKGMSAEKKVGLTLTIMTVLRQNGLLNVTDNDDEDEVTRVGSLVNTLGLVLLDVQNK</sequence>
<evidence type="ECO:0000313" key="11">
    <source>
        <dbReference type="EnsemblMetazoa" id="CJA03423a.1"/>
    </source>
</evidence>